<dbReference type="Pfam" id="PF20209">
    <property type="entry name" value="DUF6570"/>
    <property type="match status" value="1"/>
</dbReference>
<dbReference type="EMBL" id="JH159151">
    <property type="protein sequence ID" value="EGZ27313.1"/>
    <property type="molecule type" value="Genomic_DNA"/>
</dbReference>
<dbReference type="AlphaFoldDB" id="G4YEU9"/>
<dbReference type="KEGG" id="psoj:PHYSODRAFT_477033"/>
<dbReference type="OMA" id="HEKCDET"/>
<protein>
    <recommendedName>
        <fullName evidence="1">DUF6570 domain-containing protein</fullName>
    </recommendedName>
</protein>
<sequence length="264" mass="28784">MYHLNPDLVRDPGSIPLCVKCAEDHRKSKYSIASGHDYGRVGGLPELNDVASKCIAPVRSFGLAITASGKHCVGHSICFPSTGPAEVSKVLPCTSRDCIPSVTFVGPRDDWRVKRKHYKNLYRLPVDDMYAWMRVLSTTHSYFKDNDIRIDESAEARQAHVELEELIEASVEIMTSEQAGRVDDGMMAERYGDEYMGGDTDETIVAKTAALKSVDAFDLSVTNAAVDAMLSMLGREDGGNGDTESGVEDGAAPVVVRRGGRSCY</sequence>
<dbReference type="InterPro" id="IPR046700">
    <property type="entry name" value="DUF6570"/>
</dbReference>
<evidence type="ECO:0000313" key="2">
    <source>
        <dbReference type="EMBL" id="EGZ27313.1"/>
    </source>
</evidence>
<organism evidence="2 3">
    <name type="scientific">Phytophthora sojae (strain P6497)</name>
    <name type="common">Soybean stem and root rot agent</name>
    <name type="synonym">Phytophthora megasperma f. sp. glycines</name>
    <dbReference type="NCBI Taxonomy" id="1094619"/>
    <lineage>
        <taxon>Eukaryota</taxon>
        <taxon>Sar</taxon>
        <taxon>Stramenopiles</taxon>
        <taxon>Oomycota</taxon>
        <taxon>Peronosporomycetes</taxon>
        <taxon>Peronosporales</taxon>
        <taxon>Peronosporaceae</taxon>
        <taxon>Phytophthora</taxon>
    </lineage>
</organism>
<dbReference type="RefSeq" id="XP_009514588.1">
    <property type="nucleotide sequence ID" value="XM_009516293.1"/>
</dbReference>
<feature type="domain" description="DUF6570" evidence="1">
    <location>
        <begin position="27"/>
        <end position="154"/>
    </location>
</feature>
<evidence type="ECO:0000313" key="3">
    <source>
        <dbReference type="Proteomes" id="UP000002640"/>
    </source>
</evidence>
<keyword evidence="3" id="KW-1185">Reference proteome</keyword>
<dbReference type="InParanoid" id="G4YEU9"/>
<reference evidence="2 3" key="1">
    <citation type="journal article" date="2006" name="Science">
        <title>Phytophthora genome sequences uncover evolutionary origins and mechanisms of pathogenesis.</title>
        <authorList>
            <person name="Tyler B.M."/>
            <person name="Tripathy S."/>
            <person name="Zhang X."/>
            <person name="Dehal P."/>
            <person name="Jiang R.H."/>
            <person name="Aerts A."/>
            <person name="Arredondo F.D."/>
            <person name="Baxter L."/>
            <person name="Bensasson D."/>
            <person name="Beynon J.L."/>
            <person name="Chapman J."/>
            <person name="Damasceno C.M."/>
            <person name="Dorrance A.E."/>
            <person name="Dou D."/>
            <person name="Dickerman A.W."/>
            <person name="Dubchak I.L."/>
            <person name="Garbelotto M."/>
            <person name="Gijzen M."/>
            <person name="Gordon S.G."/>
            <person name="Govers F."/>
            <person name="Grunwald N.J."/>
            <person name="Huang W."/>
            <person name="Ivors K.L."/>
            <person name="Jones R.W."/>
            <person name="Kamoun S."/>
            <person name="Krampis K."/>
            <person name="Lamour K.H."/>
            <person name="Lee M.K."/>
            <person name="McDonald W.H."/>
            <person name="Medina M."/>
            <person name="Meijer H.J."/>
            <person name="Nordberg E.K."/>
            <person name="Maclean D.J."/>
            <person name="Ospina-Giraldo M.D."/>
            <person name="Morris P.F."/>
            <person name="Phuntumart V."/>
            <person name="Putnam N.H."/>
            <person name="Rash S."/>
            <person name="Rose J.K."/>
            <person name="Sakihama Y."/>
            <person name="Salamov A.A."/>
            <person name="Savidor A."/>
            <person name="Scheuring C.F."/>
            <person name="Smith B.M."/>
            <person name="Sobral B.W."/>
            <person name="Terry A."/>
            <person name="Torto-Alalibo T.A."/>
            <person name="Win J."/>
            <person name="Xu Z."/>
            <person name="Zhang H."/>
            <person name="Grigoriev I.V."/>
            <person name="Rokhsar D.S."/>
            <person name="Boore J.L."/>
        </authorList>
    </citation>
    <scope>NUCLEOTIDE SEQUENCE [LARGE SCALE GENOMIC DNA]</scope>
    <source>
        <strain evidence="2 3">P6497</strain>
    </source>
</reference>
<gene>
    <name evidence="2" type="ORF">PHYSODRAFT_477033</name>
</gene>
<dbReference type="Proteomes" id="UP000002640">
    <property type="component" value="Unassembled WGS sequence"/>
</dbReference>
<accession>G4YEU9</accession>
<evidence type="ECO:0000259" key="1">
    <source>
        <dbReference type="Pfam" id="PF20209"/>
    </source>
</evidence>
<dbReference type="GeneID" id="20654840"/>
<name>G4YEU9_PHYSP</name>
<proteinExistence type="predicted"/>